<dbReference type="STRING" id="1513793.SAMN06296036_117118"/>
<dbReference type="AlphaFoldDB" id="A0A1Y6CHK9"/>
<keyword evidence="3" id="KW-1185">Reference proteome</keyword>
<proteinExistence type="predicted"/>
<dbReference type="RefSeq" id="WP_132321994.1">
    <property type="nucleotide sequence ID" value="NZ_FWZT01000017.1"/>
</dbReference>
<evidence type="ECO:0000256" key="1">
    <source>
        <dbReference type="SAM" id="MobiDB-lite"/>
    </source>
</evidence>
<organism evidence="2 3">
    <name type="scientific">Pseudobacteriovorax antillogorgiicola</name>
    <dbReference type="NCBI Taxonomy" id="1513793"/>
    <lineage>
        <taxon>Bacteria</taxon>
        <taxon>Pseudomonadati</taxon>
        <taxon>Bdellovibrionota</taxon>
        <taxon>Oligoflexia</taxon>
        <taxon>Oligoflexales</taxon>
        <taxon>Pseudobacteriovoracaceae</taxon>
        <taxon>Pseudobacteriovorax</taxon>
    </lineage>
</organism>
<dbReference type="EMBL" id="FWZT01000017">
    <property type="protein sequence ID" value="SMF55451.1"/>
    <property type="molecule type" value="Genomic_DNA"/>
</dbReference>
<protein>
    <submittedName>
        <fullName evidence="2">Uncharacterized protein</fullName>
    </submittedName>
</protein>
<gene>
    <name evidence="2" type="ORF">SAMN06296036_117118</name>
</gene>
<reference evidence="3" key="1">
    <citation type="submission" date="2017-04" db="EMBL/GenBank/DDBJ databases">
        <authorList>
            <person name="Varghese N."/>
            <person name="Submissions S."/>
        </authorList>
    </citation>
    <scope>NUCLEOTIDE SEQUENCE [LARGE SCALE GENOMIC DNA]</scope>
    <source>
        <strain evidence="3">RKEM611</strain>
    </source>
</reference>
<evidence type="ECO:0000313" key="3">
    <source>
        <dbReference type="Proteomes" id="UP000192907"/>
    </source>
</evidence>
<sequence length="161" mass="18505">MDFVPEIIDGTVVLNGIDICSTGPDCRPCSEVAVGIHNWLVAHEIRYLIVDFQDEKEVCTTILTELLQLNKRLDFPFIFCGMMEAPKNFMRSYLYNDHPFFEVPEDAVAYLKQSRPELLMVDLSNVREGEVIPCTRSRHYRSDETETEETESDDSSETAEM</sequence>
<accession>A0A1Y6CHK9</accession>
<feature type="compositionally biased region" description="Acidic residues" evidence="1">
    <location>
        <begin position="145"/>
        <end position="161"/>
    </location>
</feature>
<dbReference type="OrthoDB" id="9905926at2"/>
<dbReference type="Proteomes" id="UP000192907">
    <property type="component" value="Unassembled WGS sequence"/>
</dbReference>
<name>A0A1Y6CHK9_9BACT</name>
<feature type="region of interest" description="Disordered" evidence="1">
    <location>
        <begin position="137"/>
        <end position="161"/>
    </location>
</feature>
<evidence type="ECO:0000313" key="2">
    <source>
        <dbReference type="EMBL" id="SMF55451.1"/>
    </source>
</evidence>